<dbReference type="InterPro" id="IPR000600">
    <property type="entry name" value="ROK"/>
</dbReference>
<dbReference type="EMBL" id="HBHJ01008644">
    <property type="protein sequence ID" value="CAD9674013.1"/>
    <property type="molecule type" value="Transcribed_RNA"/>
</dbReference>
<gene>
    <name evidence="1" type="ORF">RMAR1173_LOCUS5596</name>
</gene>
<name>A0A7S2RL15_9STRA</name>
<evidence type="ECO:0008006" key="2">
    <source>
        <dbReference type="Google" id="ProtNLM"/>
    </source>
</evidence>
<evidence type="ECO:0000313" key="1">
    <source>
        <dbReference type="EMBL" id="CAD9674013.1"/>
    </source>
</evidence>
<dbReference type="PANTHER" id="PTHR18964:SF149">
    <property type="entry name" value="BIFUNCTIONAL UDP-N-ACETYLGLUCOSAMINE 2-EPIMERASE_N-ACETYLMANNOSAMINE KINASE"/>
    <property type="match status" value="1"/>
</dbReference>
<dbReference type="SUPFAM" id="SSF53067">
    <property type="entry name" value="Actin-like ATPase domain"/>
    <property type="match status" value="1"/>
</dbReference>
<dbReference type="Pfam" id="PF00480">
    <property type="entry name" value="ROK"/>
    <property type="match status" value="1"/>
</dbReference>
<accession>A0A7S2RL15</accession>
<proteinExistence type="predicted"/>
<organism evidence="1">
    <name type="scientific">Rhizochromulina marina</name>
    <dbReference type="NCBI Taxonomy" id="1034831"/>
    <lineage>
        <taxon>Eukaryota</taxon>
        <taxon>Sar</taxon>
        <taxon>Stramenopiles</taxon>
        <taxon>Ochrophyta</taxon>
        <taxon>Dictyochophyceae</taxon>
        <taxon>Rhizochromulinales</taxon>
        <taxon>Rhizochromulina</taxon>
    </lineage>
</organism>
<reference evidence="1" key="1">
    <citation type="submission" date="2021-01" db="EMBL/GenBank/DDBJ databases">
        <authorList>
            <person name="Corre E."/>
            <person name="Pelletier E."/>
            <person name="Niang G."/>
            <person name="Scheremetjew M."/>
            <person name="Finn R."/>
            <person name="Kale V."/>
            <person name="Holt S."/>
            <person name="Cochrane G."/>
            <person name="Meng A."/>
            <person name="Brown T."/>
            <person name="Cohen L."/>
        </authorList>
    </citation>
    <scope>NUCLEOTIDE SEQUENCE</scope>
    <source>
        <strain evidence="1">CCMP1243</strain>
    </source>
</reference>
<dbReference type="PANTHER" id="PTHR18964">
    <property type="entry name" value="ROK (REPRESSOR, ORF, KINASE) FAMILY"/>
    <property type="match status" value="1"/>
</dbReference>
<dbReference type="Gene3D" id="3.30.420.40">
    <property type="match status" value="2"/>
</dbReference>
<dbReference type="GO" id="GO:0009384">
    <property type="term" value="F:N-acylmannosamine kinase activity"/>
    <property type="evidence" value="ECO:0007669"/>
    <property type="project" value="TreeGrafter"/>
</dbReference>
<sequence>MGKPGPWPLATATTTTTTALAAAAAAATAAAAVLLLRRAHCPENVYFVGVDLGATNAKAGVVRKDGEIISTASKPLGTGVDSHAFHRVVEAIVAVTLDAVDAAGLAWTSIRGVGVGTPGHVHRGVVHAAANFPEWAHAPLGDAVAHALRCPVFVLNDADAAILAERWVGEAKGSGEVAMVTLGTGIGVGVVSGGQLVQGSRGLIEAGHSIVDSGPSARLCGCGQKGCIEAYASARSVAARAREVFAASGHSGPSVDTLSAADVFAAARRGDELASRIVDETARWLAVFCVNVSRFYDPDTILVGGGMADAGEYFLSMVRQHFSQLRWTVLPDTVSIKAACLGRHSGIVGAAALAASTAETGTGRGGDGQ</sequence>
<dbReference type="GO" id="GO:0008761">
    <property type="term" value="F:UDP-N-acetylglucosamine 2-epimerase activity"/>
    <property type="evidence" value="ECO:0007669"/>
    <property type="project" value="TreeGrafter"/>
</dbReference>
<dbReference type="InterPro" id="IPR043129">
    <property type="entry name" value="ATPase_NBD"/>
</dbReference>
<dbReference type="AlphaFoldDB" id="A0A7S2RL15"/>
<protein>
    <recommendedName>
        <fullName evidence="2">Glucokinase</fullName>
    </recommendedName>
</protein>